<dbReference type="RefSeq" id="WP_105717063.1">
    <property type="nucleotide sequence ID" value="NZ_PVBQ01000007.1"/>
</dbReference>
<dbReference type="PANTHER" id="PTHR12778:SF10">
    <property type="entry name" value="MAJOR FACILITATOR SUPERFAMILY DOMAIN-CONTAINING PROTEIN 3"/>
    <property type="match status" value="1"/>
</dbReference>
<feature type="transmembrane region" description="Helical" evidence="6">
    <location>
        <begin position="314"/>
        <end position="334"/>
    </location>
</feature>
<keyword evidence="9" id="KW-1185">Reference proteome</keyword>
<keyword evidence="3 6" id="KW-0812">Transmembrane</keyword>
<dbReference type="OrthoDB" id="9787815at2"/>
<evidence type="ECO:0000256" key="6">
    <source>
        <dbReference type="SAM" id="Phobius"/>
    </source>
</evidence>
<dbReference type="GO" id="GO:0022857">
    <property type="term" value="F:transmembrane transporter activity"/>
    <property type="evidence" value="ECO:0007669"/>
    <property type="project" value="InterPro"/>
</dbReference>
<feature type="transmembrane region" description="Helical" evidence="6">
    <location>
        <begin position="112"/>
        <end position="130"/>
    </location>
</feature>
<feature type="transmembrane region" description="Helical" evidence="6">
    <location>
        <begin position="241"/>
        <end position="262"/>
    </location>
</feature>
<keyword evidence="2" id="KW-0813">Transport</keyword>
<organism evidence="8 9">
    <name type="scientific">Sphingobacterium haloxyli</name>
    <dbReference type="NCBI Taxonomy" id="2100533"/>
    <lineage>
        <taxon>Bacteria</taxon>
        <taxon>Pseudomonadati</taxon>
        <taxon>Bacteroidota</taxon>
        <taxon>Sphingobacteriia</taxon>
        <taxon>Sphingobacteriales</taxon>
        <taxon>Sphingobacteriaceae</taxon>
        <taxon>Sphingobacterium</taxon>
    </lineage>
</organism>
<dbReference type="Proteomes" id="UP000239711">
    <property type="component" value="Unassembled WGS sequence"/>
</dbReference>
<protein>
    <submittedName>
        <fullName evidence="8">MFS transporter</fullName>
    </submittedName>
</protein>
<dbReference type="EMBL" id="PVBQ01000007">
    <property type="protein sequence ID" value="PRD47350.1"/>
    <property type="molecule type" value="Genomic_DNA"/>
</dbReference>
<dbReference type="SUPFAM" id="SSF103473">
    <property type="entry name" value="MFS general substrate transporter"/>
    <property type="match status" value="1"/>
</dbReference>
<feature type="transmembrane region" description="Helical" evidence="6">
    <location>
        <begin position="186"/>
        <end position="204"/>
    </location>
</feature>
<evidence type="ECO:0000256" key="3">
    <source>
        <dbReference type="ARBA" id="ARBA00022692"/>
    </source>
</evidence>
<evidence type="ECO:0000256" key="1">
    <source>
        <dbReference type="ARBA" id="ARBA00004141"/>
    </source>
</evidence>
<evidence type="ECO:0000256" key="2">
    <source>
        <dbReference type="ARBA" id="ARBA00022448"/>
    </source>
</evidence>
<accession>A0A2S9J3N2</accession>
<evidence type="ECO:0000313" key="8">
    <source>
        <dbReference type="EMBL" id="PRD47350.1"/>
    </source>
</evidence>
<evidence type="ECO:0000313" key="9">
    <source>
        <dbReference type="Proteomes" id="UP000239711"/>
    </source>
</evidence>
<feature type="transmembrane region" description="Helical" evidence="6">
    <location>
        <begin position="376"/>
        <end position="397"/>
    </location>
</feature>
<dbReference type="PROSITE" id="PS50850">
    <property type="entry name" value="MFS"/>
    <property type="match status" value="1"/>
</dbReference>
<keyword evidence="4 6" id="KW-1133">Transmembrane helix</keyword>
<dbReference type="GO" id="GO:0016020">
    <property type="term" value="C:membrane"/>
    <property type="evidence" value="ECO:0007669"/>
    <property type="project" value="UniProtKB-SubCell"/>
</dbReference>
<feature type="transmembrane region" description="Helical" evidence="6">
    <location>
        <begin position="59"/>
        <end position="76"/>
    </location>
</feature>
<feature type="transmembrane region" description="Helical" evidence="6">
    <location>
        <begin position="151"/>
        <end position="174"/>
    </location>
</feature>
<feature type="transmembrane region" description="Helical" evidence="6">
    <location>
        <begin position="409"/>
        <end position="427"/>
    </location>
</feature>
<dbReference type="InterPro" id="IPR004752">
    <property type="entry name" value="AmpG_permease/AT-1"/>
</dbReference>
<dbReference type="InterPro" id="IPR020846">
    <property type="entry name" value="MFS_dom"/>
</dbReference>
<dbReference type="InterPro" id="IPR036259">
    <property type="entry name" value="MFS_trans_sf"/>
</dbReference>
<feature type="domain" description="Major facilitator superfamily (MFS) profile" evidence="7">
    <location>
        <begin position="23"/>
        <end position="431"/>
    </location>
</feature>
<feature type="transmembrane region" description="Helical" evidence="6">
    <location>
        <begin position="24"/>
        <end position="47"/>
    </location>
</feature>
<dbReference type="PANTHER" id="PTHR12778">
    <property type="entry name" value="SOLUTE CARRIER FAMILY 33 ACETYL-COA TRANSPORTER -RELATED"/>
    <property type="match status" value="1"/>
</dbReference>
<dbReference type="InterPro" id="IPR011701">
    <property type="entry name" value="MFS"/>
</dbReference>
<proteinExistence type="predicted"/>
<keyword evidence="5 6" id="KW-0472">Membrane</keyword>
<sequence>MNLNKLYILQYTVSNTNTKTIHPIYWIPTTWFAMGLPFVALSGASSIMYKNLGISDTQIAFWTSIIMLPWTLKPLWGPFLEMYKTKKFFVFITQIFTGVLFGLVGLTLQLDHFFSFSIAVLTIIAISGATHDTAADGVYLNELNAKLQAKYVGWQGAFYNIAKVFSGGALVYLAGQLEEELGIRNAWMIVMFVYGIIMLILGVYNMRVLPSKQRAANTSSLKGGFVTLRDVIITFFQKKNIVYSLCFIVLYRFAEGQAIKIIPLFFKASRAEGGLELSTSQIGLLYGVFGSIAFVLGSIVAGHYVSNKGLTRKTLMILCAAFNLPFAAYAFLAIGMPTSLLTIGAAVVTEYFGYGFGFVGLILFMMQQIAPGPYKMAHYAFGSGLMNLGFMIPSMVSGLLSDYLGYKEFFIWVLIATIPAFVVTWLVPLRKVDEDETVEATQ</sequence>
<dbReference type="Gene3D" id="1.20.1250.20">
    <property type="entry name" value="MFS general substrate transporter like domains"/>
    <property type="match status" value="2"/>
</dbReference>
<evidence type="ECO:0000256" key="4">
    <source>
        <dbReference type="ARBA" id="ARBA00022989"/>
    </source>
</evidence>
<gene>
    <name evidence="8" type="ORF">C5745_11050</name>
</gene>
<comment type="subcellular location">
    <subcellularLocation>
        <location evidence="1">Membrane</location>
        <topology evidence="1">Multi-pass membrane protein</topology>
    </subcellularLocation>
</comment>
<dbReference type="AlphaFoldDB" id="A0A2S9J3N2"/>
<feature type="transmembrane region" description="Helical" evidence="6">
    <location>
        <begin position="282"/>
        <end position="302"/>
    </location>
</feature>
<feature type="transmembrane region" description="Helical" evidence="6">
    <location>
        <begin position="340"/>
        <end position="364"/>
    </location>
</feature>
<reference evidence="8 9" key="1">
    <citation type="submission" date="2018-02" db="EMBL/GenBank/DDBJ databases">
        <title>The draft genome of Sphingobacterium sp. 5JN-11.</title>
        <authorList>
            <person name="Liu L."/>
            <person name="Li L."/>
            <person name="Liang L."/>
            <person name="Zhang X."/>
            <person name="Wang T."/>
        </authorList>
    </citation>
    <scope>NUCLEOTIDE SEQUENCE [LARGE SCALE GENOMIC DNA]</scope>
    <source>
        <strain evidence="8 9">5JN-11</strain>
    </source>
</reference>
<evidence type="ECO:0000256" key="5">
    <source>
        <dbReference type="ARBA" id="ARBA00023136"/>
    </source>
</evidence>
<dbReference type="Pfam" id="PF07690">
    <property type="entry name" value="MFS_1"/>
    <property type="match status" value="1"/>
</dbReference>
<feature type="transmembrane region" description="Helical" evidence="6">
    <location>
        <begin position="88"/>
        <end position="106"/>
    </location>
</feature>
<name>A0A2S9J3N2_9SPHI</name>
<comment type="caution">
    <text evidence="8">The sequence shown here is derived from an EMBL/GenBank/DDBJ whole genome shotgun (WGS) entry which is preliminary data.</text>
</comment>
<evidence type="ECO:0000259" key="7">
    <source>
        <dbReference type="PROSITE" id="PS50850"/>
    </source>
</evidence>